<comment type="caution">
    <text evidence="4">The sequence shown here is derived from an EMBL/GenBank/DDBJ whole genome shotgun (WGS) entry which is preliminary data.</text>
</comment>
<dbReference type="SUPFAM" id="SSF57701">
    <property type="entry name" value="Zn2/Cys6 DNA-binding domain"/>
    <property type="match status" value="1"/>
</dbReference>
<name>A0A9P4V0A6_9PLEO</name>
<keyword evidence="1" id="KW-0539">Nucleus</keyword>
<evidence type="ECO:0000313" key="4">
    <source>
        <dbReference type="EMBL" id="KAF2731863.1"/>
    </source>
</evidence>
<feature type="region of interest" description="Disordered" evidence="2">
    <location>
        <begin position="52"/>
        <end position="87"/>
    </location>
</feature>
<feature type="domain" description="Zn(2)-C6 fungal-type" evidence="3">
    <location>
        <begin position="10"/>
        <end position="38"/>
    </location>
</feature>
<evidence type="ECO:0000259" key="3">
    <source>
        <dbReference type="PROSITE" id="PS50048"/>
    </source>
</evidence>
<dbReference type="PROSITE" id="PS50048">
    <property type="entry name" value="ZN2_CY6_FUNGAL_2"/>
    <property type="match status" value="1"/>
</dbReference>
<dbReference type="EMBL" id="ML996187">
    <property type="protein sequence ID" value="KAF2731863.1"/>
    <property type="molecule type" value="Genomic_DNA"/>
</dbReference>
<dbReference type="CDD" id="cd00067">
    <property type="entry name" value="GAL4"/>
    <property type="match status" value="1"/>
</dbReference>
<dbReference type="SMART" id="SM00066">
    <property type="entry name" value="GAL4"/>
    <property type="match status" value="1"/>
</dbReference>
<keyword evidence="5" id="KW-1185">Reference proteome</keyword>
<proteinExistence type="predicted"/>
<dbReference type="Pfam" id="PF00172">
    <property type="entry name" value="Zn_clus"/>
    <property type="match status" value="1"/>
</dbReference>
<dbReference type="InterPro" id="IPR053178">
    <property type="entry name" value="Osmoadaptation_assoc"/>
</dbReference>
<reference evidence="4" key="1">
    <citation type="journal article" date="2020" name="Stud. Mycol.">
        <title>101 Dothideomycetes genomes: a test case for predicting lifestyles and emergence of pathogens.</title>
        <authorList>
            <person name="Haridas S."/>
            <person name="Albert R."/>
            <person name="Binder M."/>
            <person name="Bloem J."/>
            <person name="Labutti K."/>
            <person name="Salamov A."/>
            <person name="Andreopoulos B."/>
            <person name="Baker S."/>
            <person name="Barry K."/>
            <person name="Bills G."/>
            <person name="Bluhm B."/>
            <person name="Cannon C."/>
            <person name="Castanera R."/>
            <person name="Culley D."/>
            <person name="Daum C."/>
            <person name="Ezra D."/>
            <person name="Gonzalez J."/>
            <person name="Henrissat B."/>
            <person name="Kuo A."/>
            <person name="Liang C."/>
            <person name="Lipzen A."/>
            <person name="Lutzoni F."/>
            <person name="Magnuson J."/>
            <person name="Mondo S."/>
            <person name="Nolan M."/>
            <person name="Ohm R."/>
            <person name="Pangilinan J."/>
            <person name="Park H.-J."/>
            <person name="Ramirez L."/>
            <person name="Alfaro M."/>
            <person name="Sun H."/>
            <person name="Tritt A."/>
            <person name="Yoshinaga Y."/>
            <person name="Zwiers L.-H."/>
            <person name="Turgeon B."/>
            <person name="Goodwin S."/>
            <person name="Spatafora J."/>
            <person name="Crous P."/>
            <person name="Grigoriev I."/>
        </authorList>
    </citation>
    <scope>NUCLEOTIDE SEQUENCE</scope>
    <source>
        <strain evidence="4">CBS 125425</strain>
    </source>
</reference>
<dbReference type="PANTHER" id="PTHR38111">
    <property type="entry name" value="ZN(2)-C6 FUNGAL-TYPE DOMAIN-CONTAINING PROTEIN-RELATED"/>
    <property type="match status" value="1"/>
</dbReference>
<evidence type="ECO:0000256" key="1">
    <source>
        <dbReference type="ARBA" id="ARBA00023242"/>
    </source>
</evidence>
<gene>
    <name evidence="4" type="ORF">EJ04DRAFT_360328</name>
</gene>
<dbReference type="Pfam" id="PF11951">
    <property type="entry name" value="Fungal_trans_2"/>
    <property type="match status" value="1"/>
</dbReference>
<organism evidence="4 5">
    <name type="scientific">Polyplosphaeria fusca</name>
    <dbReference type="NCBI Taxonomy" id="682080"/>
    <lineage>
        <taxon>Eukaryota</taxon>
        <taxon>Fungi</taxon>
        <taxon>Dikarya</taxon>
        <taxon>Ascomycota</taxon>
        <taxon>Pezizomycotina</taxon>
        <taxon>Dothideomycetes</taxon>
        <taxon>Pleosporomycetidae</taxon>
        <taxon>Pleosporales</taxon>
        <taxon>Tetraplosphaeriaceae</taxon>
        <taxon>Polyplosphaeria</taxon>
    </lineage>
</organism>
<protein>
    <recommendedName>
        <fullName evidence="3">Zn(2)-C6 fungal-type domain-containing protein</fullName>
    </recommendedName>
</protein>
<dbReference type="InterPro" id="IPR021858">
    <property type="entry name" value="Fun_TF"/>
</dbReference>
<feature type="compositionally biased region" description="Polar residues" evidence="2">
    <location>
        <begin position="55"/>
        <end position="81"/>
    </location>
</feature>
<dbReference type="OrthoDB" id="5126878at2759"/>
<dbReference type="Gene3D" id="4.10.240.10">
    <property type="entry name" value="Zn(2)-C6 fungal-type DNA-binding domain"/>
    <property type="match status" value="1"/>
</dbReference>
<dbReference type="GO" id="GO:0000981">
    <property type="term" value="F:DNA-binding transcription factor activity, RNA polymerase II-specific"/>
    <property type="evidence" value="ECO:0007669"/>
    <property type="project" value="InterPro"/>
</dbReference>
<dbReference type="PANTHER" id="PTHR38111:SF2">
    <property type="entry name" value="FINGER DOMAIN PROTEIN, PUTATIVE (AFU_ORTHOLOGUE AFUA_1G01560)-RELATED"/>
    <property type="match status" value="1"/>
</dbReference>
<dbReference type="InterPro" id="IPR036864">
    <property type="entry name" value="Zn2-C6_fun-type_DNA-bd_sf"/>
</dbReference>
<dbReference type="Proteomes" id="UP000799444">
    <property type="component" value="Unassembled WGS sequence"/>
</dbReference>
<dbReference type="GO" id="GO:0008270">
    <property type="term" value="F:zinc ion binding"/>
    <property type="evidence" value="ECO:0007669"/>
    <property type="project" value="InterPro"/>
</dbReference>
<evidence type="ECO:0000256" key="2">
    <source>
        <dbReference type="SAM" id="MobiDB-lite"/>
    </source>
</evidence>
<accession>A0A9P4V0A6</accession>
<evidence type="ECO:0000313" key="5">
    <source>
        <dbReference type="Proteomes" id="UP000799444"/>
    </source>
</evidence>
<dbReference type="AlphaFoldDB" id="A0A9P4V0A6"/>
<dbReference type="PROSITE" id="PS00463">
    <property type="entry name" value="ZN2_CY6_FUNGAL_1"/>
    <property type="match status" value="1"/>
</dbReference>
<sequence length="485" mass="53613">MVGVPGRSKACANCRRRRIKCDLGQPACERCLKANLVCGGIRGLVVIQHEARQPVSDTPSTPQSSGALVLSTEGTTESPVQTAPPPLHFGITLRPDDIFLSFARSRLFQGPDSEDINVRQPNAERDLSDASALALATTFFGAEHGHSSVVQHGLHRYSRALEQVNKALSDAQQCKSFDVLEAVVTMSLFEFLLSEKDLGWARHAVGFERLMSLRGPAAFMSLPELMIMERTRASIIFASHAYRKPTILAQPEWKSIPWMLYPERKTPMQQLLDIYADCPGLLFPEVPGKMTAREILNMEPSTAEADRKCRESIDAAQGLLLKLDQLEAAWRAANEDAMWEVSQIQTPFAFDMDGGQAPLWSSGLHYRSLGDADMVLLGSGIRILLLNFCRDLPYPWASHTKDGMHKQTVTAAITICRSIEYELQEISKGASNHLLYWPVKVASEVLGPGRPTLMNWLNGILTNMEDGLSDKMGAMLHVMQAQPSS</sequence>
<dbReference type="InterPro" id="IPR001138">
    <property type="entry name" value="Zn2Cys6_DnaBD"/>
</dbReference>